<evidence type="ECO:0000313" key="1">
    <source>
        <dbReference type="EMBL" id="CAN0039830.1"/>
    </source>
</evidence>
<name>A0AC59YWP6_RANTA</name>
<reference evidence="1" key="2">
    <citation type="submission" date="2025-03" db="EMBL/GenBank/DDBJ databases">
        <authorList>
            <consortium name="ELIXIR-Norway"/>
            <consortium name="Elixir Norway"/>
        </authorList>
    </citation>
    <scope>NUCLEOTIDE SEQUENCE</scope>
</reference>
<dbReference type="Proteomes" id="UP001162501">
    <property type="component" value="Chromosome 20"/>
</dbReference>
<reference evidence="1" key="1">
    <citation type="submission" date="2023-05" db="EMBL/GenBank/DDBJ databases">
        <authorList>
            <consortium name="ELIXIR-Norway"/>
        </authorList>
    </citation>
    <scope>NUCLEOTIDE SEQUENCE</scope>
</reference>
<gene>
    <name evidence="1" type="ORF">MRATA1EN22A_LOCUS11143</name>
</gene>
<sequence>MKAEYSAQPATAGSDLVADGAGWAERGHWSSQRGHCEPGLQPTPARVIRRSSGKWEGPVVPGCYLVRQPVALLKSRTQVRFQRLTVCNVRAQRLRAAGASSCILSEVSHPANCQMLRKTKCLRGEAHTVKG</sequence>
<proteinExistence type="predicted"/>
<protein>
    <submittedName>
        <fullName evidence="1">Uncharacterized protein</fullName>
    </submittedName>
</protein>
<dbReference type="EMBL" id="OX596104">
    <property type="protein sequence ID" value="CAN0039830.1"/>
    <property type="molecule type" value="Genomic_DNA"/>
</dbReference>
<organism evidence="1 2">
    <name type="scientific">Rangifer tarandus platyrhynchus</name>
    <name type="common">Svalbard reindeer</name>
    <dbReference type="NCBI Taxonomy" id="3082113"/>
    <lineage>
        <taxon>Eukaryota</taxon>
        <taxon>Metazoa</taxon>
        <taxon>Chordata</taxon>
        <taxon>Craniata</taxon>
        <taxon>Vertebrata</taxon>
        <taxon>Euteleostomi</taxon>
        <taxon>Mammalia</taxon>
        <taxon>Eutheria</taxon>
        <taxon>Laurasiatheria</taxon>
        <taxon>Artiodactyla</taxon>
        <taxon>Ruminantia</taxon>
        <taxon>Pecora</taxon>
        <taxon>Cervidae</taxon>
        <taxon>Odocoileinae</taxon>
        <taxon>Rangifer</taxon>
    </lineage>
</organism>
<evidence type="ECO:0000313" key="2">
    <source>
        <dbReference type="Proteomes" id="UP001162501"/>
    </source>
</evidence>
<accession>A0AC59YWP6</accession>